<dbReference type="OrthoDB" id="10066407at2759"/>
<keyword evidence="1" id="KW-1133">Transmembrane helix</keyword>
<name>A0A8S3V1A4_MYTED</name>
<dbReference type="Proteomes" id="UP000683360">
    <property type="component" value="Unassembled WGS sequence"/>
</dbReference>
<feature type="transmembrane region" description="Helical" evidence="1">
    <location>
        <begin position="92"/>
        <end position="115"/>
    </location>
</feature>
<dbReference type="PANTHER" id="PTHR31777:SF0">
    <property type="entry name" value="TRANSMEMBRANE PROTEIN 169"/>
    <property type="match status" value="1"/>
</dbReference>
<keyword evidence="3" id="KW-1185">Reference proteome</keyword>
<comment type="caution">
    <text evidence="2">The sequence shown here is derived from an EMBL/GenBank/DDBJ whole genome shotgun (WGS) entry which is preliminary data.</text>
</comment>
<gene>
    <name evidence="2" type="ORF">MEDL_63172</name>
</gene>
<keyword evidence="1 2" id="KW-0812">Transmembrane</keyword>
<accession>A0A8S3V1A4</accession>
<evidence type="ECO:0000313" key="2">
    <source>
        <dbReference type="EMBL" id="CAG2251521.1"/>
    </source>
</evidence>
<evidence type="ECO:0000313" key="3">
    <source>
        <dbReference type="Proteomes" id="UP000683360"/>
    </source>
</evidence>
<dbReference type="AlphaFoldDB" id="A0A8S3V1A4"/>
<dbReference type="Pfam" id="PF15052">
    <property type="entry name" value="TMEM169"/>
    <property type="match status" value="1"/>
</dbReference>
<dbReference type="PANTHER" id="PTHR31777">
    <property type="entry name" value="TRANSMEMBRANE PROTEIN 169"/>
    <property type="match status" value="1"/>
</dbReference>
<feature type="transmembrane region" description="Helical" evidence="1">
    <location>
        <begin position="135"/>
        <end position="158"/>
    </location>
</feature>
<proteinExistence type="predicted"/>
<protein>
    <submittedName>
        <fullName evidence="2">Transmembrane protein 169</fullName>
    </submittedName>
</protein>
<evidence type="ECO:0000256" key="1">
    <source>
        <dbReference type="SAM" id="Phobius"/>
    </source>
</evidence>
<keyword evidence="1" id="KW-0472">Membrane</keyword>
<dbReference type="InterPro" id="IPR029386">
    <property type="entry name" value="TMEM169"/>
</dbReference>
<organism evidence="2 3">
    <name type="scientific">Mytilus edulis</name>
    <name type="common">Blue mussel</name>
    <dbReference type="NCBI Taxonomy" id="6550"/>
    <lineage>
        <taxon>Eukaryota</taxon>
        <taxon>Metazoa</taxon>
        <taxon>Spiralia</taxon>
        <taxon>Lophotrochozoa</taxon>
        <taxon>Mollusca</taxon>
        <taxon>Bivalvia</taxon>
        <taxon>Autobranchia</taxon>
        <taxon>Pteriomorphia</taxon>
        <taxon>Mytilida</taxon>
        <taxon>Mytiloidea</taxon>
        <taxon>Mytilidae</taxon>
        <taxon>Mytilinae</taxon>
        <taxon>Mytilus</taxon>
    </lineage>
</organism>
<sequence length="213" mass="24961">MEDKKEEQITPADPEISEVEAAENTVIAIDKSDKVQRRKKDHTIKFTRTEEKISEEDEIQIEESEVHDTMREDEKEGCCGLRKGPHIIFLSVFYMPCALISSLCVSFYYGAWTWYNLYLYFSEEKTVWHKVTICPLLILTFPFTVGFTSLFVAIFAAFKQISWYYRSWRTEIVDFDKGFYGWLCDKMGLSQCSPYEMISLNDDAELENLPIRT</sequence>
<reference evidence="2" key="1">
    <citation type="submission" date="2021-03" db="EMBL/GenBank/DDBJ databases">
        <authorList>
            <person name="Bekaert M."/>
        </authorList>
    </citation>
    <scope>NUCLEOTIDE SEQUENCE</scope>
</reference>
<dbReference type="EMBL" id="CAJPWZ010003092">
    <property type="protein sequence ID" value="CAG2251521.1"/>
    <property type="molecule type" value="Genomic_DNA"/>
</dbReference>